<keyword evidence="2" id="KW-1185">Reference proteome</keyword>
<reference evidence="1 2" key="1">
    <citation type="submission" date="2020-08" db="EMBL/GenBank/DDBJ databases">
        <title>Plant Genome Project.</title>
        <authorList>
            <person name="Zhang R.-G."/>
        </authorList>
    </citation>
    <scope>NUCLEOTIDE SEQUENCE [LARGE SCALE GENOMIC DNA]</scope>
    <source>
        <tissue evidence="1">Rhizome</tissue>
    </source>
</reference>
<evidence type="ECO:0000313" key="2">
    <source>
        <dbReference type="Proteomes" id="UP000734854"/>
    </source>
</evidence>
<comment type="caution">
    <text evidence="1">The sequence shown here is derived from an EMBL/GenBank/DDBJ whole genome shotgun (WGS) entry which is preliminary data.</text>
</comment>
<dbReference type="PANTHER" id="PTHR34204:SF2">
    <property type="entry name" value="RNA-BINDING ASCH DOMAIN PROTEIN"/>
    <property type="match status" value="1"/>
</dbReference>
<sequence length="222" mass="24984">MSQNDSLPSLFPFLESIICHIIVYFGQFTINPENYNNYWSCGLSKSYVEPMPTVPSMGNASSLSPLKRIYLLPKCSGSELGLDFDDMSAGPSYCMSLVFYGTPSGLSKVQLFTILKHLVKVTGCLLTDAAKALAKHVNRSKNRWWGVFHGSDSNKNKLALAVLHRLLNDCCWMNIHLIQPYGCVFEIRVPEGFGARWSHDGSKFIGFLEPYTEDGFSNRWQH</sequence>
<gene>
    <name evidence="1" type="ORF">ZIOFF_069881</name>
</gene>
<dbReference type="PANTHER" id="PTHR34204">
    <property type="entry name" value="RNA-BINDING ASCH DOMAIN PROTEIN"/>
    <property type="match status" value="1"/>
</dbReference>
<protein>
    <submittedName>
        <fullName evidence="1">Uncharacterized protein</fullName>
    </submittedName>
</protein>
<dbReference type="EMBL" id="JACMSC010000020">
    <property type="protein sequence ID" value="KAG6472419.1"/>
    <property type="molecule type" value="Genomic_DNA"/>
</dbReference>
<dbReference type="Proteomes" id="UP000734854">
    <property type="component" value="Unassembled WGS sequence"/>
</dbReference>
<accession>A0A8J5CE98</accession>
<organism evidence="1 2">
    <name type="scientific">Zingiber officinale</name>
    <name type="common">Ginger</name>
    <name type="synonym">Amomum zingiber</name>
    <dbReference type="NCBI Taxonomy" id="94328"/>
    <lineage>
        <taxon>Eukaryota</taxon>
        <taxon>Viridiplantae</taxon>
        <taxon>Streptophyta</taxon>
        <taxon>Embryophyta</taxon>
        <taxon>Tracheophyta</taxon>
        <taxon>Spermatophyta</taxon>
        <taxon>Magnoliopsida</taxon>
        <taxon>Liliopsida</taxon>
        <taxon>Zingiberales</taxon>
        <taxon>Zingiberaceae</taxon>
        <taxon>Zingiber</taxon>
    </lineage>
</organism>
<proteinExistence type="predicted"/>
<name>A0A8J5CE98_ZINOF</name>
<evidence type="ECO:0000313" key="1">
    <source>
        <dbReference type="EMBL" id="KAG6472419.1"/>
    </source>
</evidence>
<dbReference type="AlphaFoldDB" id="A0A8J5CE98"/>